<evidence type="ECO:0000256" key="1">
    <source>
        <dbReference type="SAM" id="Coils"/>
    </source>
</evidence>
<evidence type="ECO:0000256" key="4">
    <source>
        <dbReference type="SAM" id="SignalP"/>
    </source>
</evidence>
<keyword evidence="1" id="KW-0175">Coiled coil</keyword>
<feature type="chain" id="PRO_5046916025" description="Peptidase" evidence="4">
    <location>
        <begin position="28"/>
        <end position="397"/>
    </location>
</feature>
<keyword evidence="3" id="KW-0472">Membrane</keyword>
<keyword evidence="3" id="KW-1133">Transmembrane helix</keyword>
<proteinExistence type="predicted"/>
<protein>
    <recommendedName>
        <fullName evidence="7">Peptidase</fullName>
    </recommendedName>
</protein>
<evidence type="ECO:0000256" key="2">
    <source>
        <dbReference type="SAM" id="MobiDB-lite"/>
    </source>
</evidence>
<name>A0ABX4SFW4_9BIFI</name>
<dbReference type="Proteomes" id="UP000234904">
    <property type="component" value="Unassembled WGS sequence"/>
</dbReference>
<evidence type="ECO:0008006" key="7">
    <source>
        <dbReference type="Google" id="ProtNLM"/>
    </source>
</evidence>
<keyword evidence="4" id="KW-0732">Signal</keyword>
<feature type="compositionally biased region" description="Basic and acidic residues" evidence="2">
    <location>
        <begin position="353"/>
        <end position="365"/>
    </location>
</feature>
<keyword evidence="3" id="KW-0812">Transmembrane</keyword>
<evidence type="ECO:0000256" key="3">
    <source>
        <dbReference type="SAM" id="Phobius"/>
    </source>
</evidence>
<comment type="caution">
    <text evidence="5">The sequence shown here is derived from an EMBL/GenBank/DDBJ whole genome shotgun (WGS) entry which is preliminary data.</text>
</comment>
<organism evidence="5 6">
    <name type="scientific">Gardnerella pickettii</name>
    <dbReference type="NCBI Taxonomy" id="2914924"/>
    <lineage>
        <taxon>Bacteria</taxon>
        <taxon>Bacillati</taxon>
        <taxon>Actinomycetota</taxon>
        <taxon>Actinomycetes</taxon>
        <taxon>Bifidobacteriales</taxon>
        <taxon>Bifidobacteriaceae</taxon>
        <taxon>Gardnerella</taxon>
    </lineage>
</organism>
<feature type="coiled-coil region" evidence="1">
    <location>
        <begin position="126"/>
        <end position="153"/>
    </location>
</feature>
<accession>A0ABX4SFW4</accession>
<reference evidence="5 6" key="1">
    <citation type="submission" date="2017-12" db="EMBL/GenBank/DDBJ databases">
        <title>Phylogenetic diversity of female urinary microbiome.</title>
        <authorList>
            <person name="Thomas-White K."/>
            <person name="Wolfe A.J."/>
        </authorList>
    </citation>
    <scope>NUCLEOTIDE SEQUENCE [LARGE SCALE GENOMIC DNA]</scope>
    <source>
        <strain evidence="5 6">UMB0833</strain>
    </source>
</reference>
<feature type="signal peptide" evidence="4">
    <location>
        <begin position="1"/>
        <end position="27"/>
    </location>
</feature>
<dbReference type="Gene3D" id="1.20.120.330">
    <property type="entry name" value="Nucleotidyltransferases domain 2"/>
    <property type="match status" value="1"/>
</dbReference>
<feature type="coiled-coil region" evidence="1">
    <location>
        <begin position="35"/>
        <end position="65"/>
    </location>
</feature>
<evidence type="ECO:0000313" key="6">
    <source>
        <dbReference type="Proteomes" id="UP000234904"/>
    </source>
</evidence>
<feature type="transmembrane region" description="Helical" evidence="3">
    <location>
        <begin position="372"/>
        <end position="392"/>
    </location>
</feature>
<sequence length="397" mass="40760">MNKKAIAAFAAGATLLAGFAMATPAFAADKTEAPKKEAEKELTGLEKAQKAVKDAQTAKDNADTAVTTAEAAAKKASEAWETAKKTVPAKGVETKDSGKTYIAKDDSMNEAEKKTATEFLKKQSDVADANKAVAEAKKNAETAQANLTAAQTALANYKDPVKPADPSESDLSGALVRTSGNFDKANGDLQKAYSKYEAAYFDVDAAQAKADDAAAAYNKYVHSHTDMTKAEKVEAALLLKASNDANTELTDAKLAAGKAKGEFDKALREAHEAWAKYAGVYKAAKAKNASLVAGYALPSDVEPVAANYVPGVSHVTPGSVKPGQAGKPGAAKPGQAGKAGQAGANGAAAGAKTEVENKKDKDKRGNTHTGTGVGVTLTALAATMLAGMGAAVRKARH</sequence>
<keyword evidence="6" id="KW-1185">Reference proteome</keyword>
<dbReference type="EMBL" id="PKJE01000006">
    <property type="protein sequence ID" value="PKZ52818.1"/>
    <property type="molecule type" value="Genomic_DNA"/>
</dbReference>
<gene>
    <name evidence="5" type="ORF">CYJ70_06555</name>
</gene>
<feature type="compositionally biased region" description="Low complexity" evidence="2">
    <location>
        <begin position="321"/>
        <end position="352"/>
    </location>
</feature>
<feature type="region of interest" description="Disordered" evidence="2">
    <location>
        <begin position="318"/>
        <end position="372"/>
    </location>
</feature>
<evidence type="ECO:0000313" key="5">
    <source>
        <dbReference type="EMBL" id="PKZ52818.1"/>
    </source>
</evidence>